<accession>A0A917U6A1</accession>
<evidence type="ECO:0000313" key="1">
    <source>
        <dbReference type="EMBL" id="GGM56040.1"/>
    </source>
</evidence>
<evidence type="ECO:0000313" key="2">
    <source>
        <dbReference type="Proteomes" id="UP000642070"/>
    </source>
</evidence>
<name>A0A917U6A1_9ACTN</name>
<dbReference type="EMBL" id="BMPI01000038">
    <property type="protein sequence ID" value="GGM56040.1"/>
    <property type="molecule type" value="Genomic_DNA"/>
</dbReference>
<dbReference type="AlphaFoldDB" id="A0A917U6A1"/>
<gene>
    <name evidence="1" type="ORF">GCM10007977_067130</name>
</gene>
<dbReference type="Proteomes" id="UP000642070">
    <property type="component" value="Unassembled WGS sequence"/>
</dbReference>
<sequence>MTNEQRCRLRYHGDDLDLAGSPEALRALAKALRSTSAEAPLTNGTLVQTLTEAPLAVTLDPGPTLRVTGSPAELEPFWSALESTAAESEAAEDRTVAEPHRHVGPLVVTADWPFDPLAGL</sequence>
<comment type="caution">
    <text evidence="1">The sequence shown here is derived from an EMBL/GenBank/DDBJ whole genome shotgun (WGS) entry which is preliminary data.</text>
</comment>
<proteinExistence type="predicted"/>
<keyword evidence="2" id="KW-1185">Reference proteome</keyword>
<reference evidence="1" key="2">
    <citation type="submission" date="2020-09" db="EMBL/GenBank/DDBJ databases">
        <authorList>
            <person name="Sun Q."/>
            <person name="Ohkuma M."/>
        </authorList>
    </citation>
    <scope>NUCLEOTIDE SEQUENCE</scope>
    <source>
        <strain evidence="1">JCM 19831</strain>
    </source>
</reference>
<organism evidence="1 2">
    <name type="scientific">Dactylosporangium sucinum</name>
    <dbReference type="NCBI Taxonomy" id="1424081"/>
    <lineage>
        <taxon>Bacteria</taxon>
        <taxon>Bacillati</taxon>
        <taxon>Actinomycetota</taxon>
        <taxon>Actinomycetes</taxon>
        <taxon>Micromonosporales</taxon>
        <taxon>Micromonosporaceae</taxon>
        <taxon>Dactylosporangium</taxon>
    </lineage>
</organism>
<reference evidence="1" key="1">
    <citation type="journal article" date="2014" name="Int. J. Syst. Evol. Microbiol.">
        <title>Complete genome sequence of Corynebacterium casei LMG S-19264T (=DSM 44701T), isolated from a smear-ripened cheese.</title>
        <authorList>
            <consortium name="US DOE Joint Genome Institute (JGI-PGF)"/>
            <person name="Walter F."/>
            <person name="Albersmeier A."/>
            <person name="Kalinowski J."/>
            <person name="Ruckert C."/>
        </authorList>
    </citation>
    <scope>NUCLEOTIDE SEQUENCE</scope>
    <source>
        <strain evidence="1">JCM 19831</strain>
    </source>
</reference>
<dbReference type="RefSeq" id="WP_190254015.1">
    <property type="nucleotide sequence ID" value="NZ_BMPI01000038.1"/>
</dbReference>
<protein>
    <submittedName>
        <fullName evidence="1">Uncharacterized protein</fullName>
    </submittedName>
</protein>